<dbReference type="Proteomes" id="UP000244450">
    <property type="component" value="Unassembled WGS sequence"/>
</dbReference>
<accession>A0A2T7BFV2</accession>
<sequence length="466" mass="52173">MNFAKYRSFQSRRFYNTCMLIMCILPLTAIVSCDKTPFQYDGLIDPEHQTNYTLVDSLTCALSTYQLDSLVTSGSATILTGEYTDPNFGTLTAGSYFHLETPATTSTTIDNNVVYDSTEFVLKPNHYFYGDSMSVQTINVHKLTKKILLPTTQTALYNNETWPYDATPLGTWSGRLRPSVDSIIHIRLPDAIGQDFLDQARRHTVALTSQADFLNYFGGISIQTTSHNGQNIIMGFGGSDTTAYLRVHYHLRDLVSTPQALTFKITDNQLQFNSYKWNRTGTPIGKMDQIPYPGLNKYRSISSNDLGHVAYIQPATGLVARLDFPTLPNLLNYAKFTHVLKAVLVLRPVNSSYSVFTLPPKLTLCEVDRDNHVLDTLTSPTGGTQYGNLVIDKLASEQTAYTYDISNFIANQIAVQGGPENMHGLMIMPNLGDFRARTDRILLSDAKHSTATTNRMTIQVYYLNYQ</sequence>
<dbReference type="AlphaFoldDB" id="A0A2T7BFV2"/>
<organism evidence="2 3">
    <name type="scientific">Chitinophaga parva</name>
    <dbReference type="NCBI Taxonomy" id="2169414"/>
    <lineage>
        <taxon>Bacteria</taxon>
        <taxon>Pseudomonadati</taxon>
        <taxon>Bacteroidota</taxon>
        <taxon>Chitinophagia</taxon>
        <taxon>Chitinophagales</taxon>
        <taxon>Chitinophagaceae</taxon>
        <taxon>Chitinophaga</taxon>
    </lineage>
</organism>
<keyword evidence="1" id="KW-0732">Signal</keyword>
<feature type="chain" id="PRO_5015457525" description="DUF4270 domain-containing protein" evidence="1">
    <location>
        <begin position="30"/>
        <end position="466"/>
    </location>
</feature>
<dbReference type="EMBL" id="QCYK01000002">
    <property type="protein sequence ID" value="PUZ25103.1"/>
    <property type="molecule type" value="Genomic_DNA"/>
</dbReference>
<proteinExistence type="predicted"/>
<dbReference type="OrthoDB" id="1092930at2"/>
<evidence type="ECO:0008006" key="4">
    <source>
        <dbReference type="Google" id="ProtNLM"/>
    </source>
</evidence>
<dbReference type="Pfam" id="PF14092">
    <property type="entry name" value="DUF4270"/>
    <property type="match status" value="1"/>
</dbReference>
<evidence type="ECO:0000313" key="2">
    <source>
        <dbReference type="EMBL" id="PUZ25103.1"/>
    </source>
</evidence>
<dbReference type="InterPro" id="IPR025366">
    <property type="entry name" value="DUF4270"/>
</dbReference>
<comment type="caution">
    <text evidence="2">The sequence shown here is derived from an EMBL/GenBank/DDBJ whole genome shotgun (WGS) entry which is preliminary data.</text>
</comment>
<reference evidence="2 3" key="1">
    <citation type="submission" date="2018-04" db="EMBL/GenBank/DDBJ databases">
        <title>Chitinophaga fuyangensis sp. nov., isolated from soil in a chemical factory.</title>
        <authorList>
            <person name="Chen K."/>
        </authorList>
    </citation>
    <scope>NUCLEOTIDE SEQUENCE [LARGE SCALE GENOMIC DNA]</scope>
    <source>
        <strain evidence="2 3">LY-1</strain>
    </source>
</reference>
<dbReference type="PROSITE" id="PS51257">
    <property type="entry name" value="PROKAR_LIPOPROTEIN"/>
    <property type="match status" value="1"/>
</dbReference>
<evidence type="ECO:0000256" key="1">
    <source>
        <dbReference type="SAM" id="SignalP"/>
    </source>
</evidence>
<feature type="signal peptide" evidence="1">
    <location>
        <begin position="1"/>
        <end position="29"/>
    </location>
</feature>
<evidence type="ECO:0000313" key="3">
    <source>
        <dbReference type="Proteomes" id="UP000244450"/>
    </source>
</evidence>
<keyword evidence="3" id="KW-1185">Reference proteome</keyword>
<gene>
    <name evidence="2" type="ORF">DCC81_12400</name>
</gene>
<protein>
    <recommendedName>
        <fullName evidence="4">DUF4270 domain-containing protein</fullName>
    </recommendedName>
</protein>
<name>A0A2T7BFV2_9BACT</name>